<keyword evidence="2" id="KW-1185">Reference proteome</keyword>
<dbReference type="SUPFAM" id="SSF53098">
    <property type="entry name" value="Ribonuclease H-like"/>
    <property type="match status" value="1"/>
</dbReference>
<dbReference type="CDD" id="cd04659">
    <property type="entry name" value="Piwi_piwi-like_ProArk"/>
    <property type="match status" value="1"/>
</dbReference>
<gene>
    <name evidence="1" type="ORF">DPV69_18020</name>
</gene>
<dbReference type="AlphaFoldDB" id="A0A3S3QEE6"/>
<sequence length="466" mass="53107">MEFPAYQVIPEPKLSFEALSNTQDIHPLRGLKSFNPYSSKLNPIGKIRVAAIYPEGSYNILENLVRELHSVHTPKERTAYLEEFTGVEAIFKTKVELIPENLSISLRTDNMFKDGVEPYISLSEAISAAIREMAKRILEYDVLVIYLPEYWSAGFDDLNTGFDLHDFIKATTAMQNVASQILRESSAIKYKCRCSVMWRLSIALYVKAGGIPWKLSSIDQNSAFIGLSYATRLNPNTNQFDFTTCCSQVFDADGTGLEFVAYDAAEIETRVGENPFLSRAEMRKLMSRSLELYQRKHAGRRPERLIVHKTTHFTKSEIDGAFDAIPGNINLELLQIVQDTNWRGIHYIDKSGTKCADNFPLNRGTYFQIGPQEVLLWTQGNVVLNNKNFFKEGKNIPSPILIRRFAGDGGWNRNCQAILGLTKMNWNHDALYDRLPVTLGYAQSLATTIKRMNKLINKPYEFRYFM</sequence>
<name>A0A3S3QEE6_9SPHI</name>
<evidence type="ECO:0008006" key="3">
    <source>
        <dbReference type="Google" id="ProtNLM"/>
    </source>
</evidence>
<evidence type="ECO:0000313" key="2">
    <source>
        <dbReference type="Proteomes" id="UP000284120"/>
    </source>
</evidence>
<comment type="caution">
    <text evidence="1">The sequence shown here is derived from an EMBL/GenBank/DDBJ whole genome shotgun (WGS) entry which is preliminary data.</text>
</comment>
<dbReference type="InterPro" id="IPR036397">
    <property type="entry name" value="RNaseH_sf"/>
</dbReference>
<evidence type="ECO:0000313" key="1">
    <source>
        <dbReference type="EMBL" id="RWU05059.1"/>
    </source>
</evidence>
<dbReference type="SMR" id="A0A3S3QEE6"/>
<organism evidence="1 2">
    <name type="scientific">Pedobacter chitinilyticus</name>
    <dbReference type="NCBI Taxonomy" id="2233776"/>
    <lineage>
        <taxon>Bacteria</taxon>
        <taxon>Pseudomonadati</taxon>
        <taxon>Bacteroidota</taxon>
        <taxon>Sphingobacteriia</taxon>
        <taxon>Sphingobacteriales</taxon>
        <taxon>Sphingobacteriaceae</taxon>
        <taxon>Pedobacter</taxon>
    </lineage>
</organism>
<dbReference type="Proteomes" id="UP000284120">
    <property type="component" value="Unassembled WGS sequence"/>
</dbReference>
<reference evidence="1 2" key="1">
    <citation type="submission" date="2018-06" db="EMBL/GenBank/DDBJ databases">
        <title>Pedobacter endophyticus sp. nov., an endophytic bacterium isolated from a leaf of Triticum aestivum.</title>
        <authorList>
            <person name="Zhang L."/>
        </authorList>
    </citation>
    <scope>NUCLEOTIDE SEQUENCE [LARGE SCALE GENOMIC DNA]</scope>
    <source>
        <strain evidence="1 2">CM134L-2</strain>
    </source>
</reference>
<dbReference type="Gene3D" id="3.40.50.2300">
    <property type="match status" value="1"/>
</dbReference>
<protein>
    <recommendedName>
        <fullName evidence="3">Nuclease PIN</fullName>
    </recommendedName>
</protein>
<dbReference type="EMBL" id="SAYW01000006">
    <property type="protein sequence ID" value="RWU05059.1"/>
    <property type="molecule type" value="Genomic_DNA"/>
</dbReference>
<dbReference type="OrthoDB" id="530017at2"/>
<dbReference type="RefSeq" id="WP_113648805.1">
    <property type="nucleotide sequence ID" value="NZ_QMHN01000006.1"/>
</dbReference>
<dbReference type="Gene3D" id="3.30.420.10">
    <property type="entry name" value="Ribonuclease H-like superfamily/Ribonuclease H"/>
    <property type="match status" value="1"/>
</dbReference>
<dbReference type="InterPro" id="IPR012337">
    <property type="entry name" value="RNaseH-like_sf"/>
</dbReference>
<accession>A0A3S3QEE6</accession>
<dbReference type="GO" id="GO:0003676">
    <property type="term" value="F:nucleic acid binding"/>
    <property type="evidence" value="ECO:0007669"/>
    <property type="project" value="InterPro"/>
</dbReference>
<proteinExistence type="predicted"/>